<evidence type="ECO:0000259" key="1">
    <source>
        <dbReference type="SMART" id="SM00530"/>
    </source>
</evidence>
<dbReference type="STRING" id="225345.CLCHR_02390"/>
<dbReference type="RefSeq" id="WP_079437830.1">
    <property type="nucleotide sequence ID" value="NZ_MZGT01000003.1"/>
</dbReference>
<evidence type="ECO:0000313" key="3">
    <source>
        <dbReference type="Proteomes" id="UP000191056"/>
    </source>
</evidence>
<sequence>MEKQRYKELGDFLKTRRAKISPSELGISEGLRRRRTPGLRREEVAHIAGIGLTWYTWLEQGRTIQVSAEVLESLSRVLMLNKQERIHLYTLARQALPTDIPSYQKSVSQILQHVLDNLLLSPSFIMDTRWNIIAWNKAASAVFADFRKIDESKRNMIKMMFTYDDYKKLFIDWESHAQGMLARFRSTIGHYIEDPWLTKIIEDLKRESDEFNLWWTRHDVQGNSEAYKKLKHPIVGELFFEFVSFDVSDNSNLKLIVNTPSLGSDTDIKVKSLLEHVM</sequence>
<dbReference type="SUPFAM" id="SSF47413">
    <property type="entry name" value="lambda repressor-like DNA-binding domains"/>
    <property type="match status" value="1"/>
</dbReference>
<dbReference type="AlphaFoldDB" id="A0A1V4J151"/>
<dbReference type="Pfam" id="PF17765">
    <property type="entry name" value="MLTR_LBD"/>
    <property type="match status" value="1"/>
</dbReference>
<reference evidence="2 3" key="1">
    <citation type="submission" date="2017-03" db="EMBL/GenBank/DDBJ databases">
        <title>Genome sequence of Clostridium chromiireducens DSM 23318.</title>
        <authorList>
            <person name="Poehlein A."/>
            <person name="Daniel R."/>
        </authorList>
    </citation>
    <scope>NUCLEOTIDE SEQUENCE [LARGE SCALE GENOMIC DNA]</scope>
    <source>
        <strain evidence="2 3">DSM 23318</strain>
    </source>
</reference>
<accession>A0A1V4J151</accession>
<dbReference type="Pfam" id="PF13560">
    <property type="entry name" value="HTH_31"/>
    <property type="match status" value="1"/>
</dbReference>
<dbReference type="InterPro" id="IPR010982">
    <property type="entry name" value="Lambda_DNA-bd_dom_sf"/>
</dbReference>
<evidence type="ECO:0000313" key="2">
    <source>
        <dbReference type="EMBL" id="OPJ65883.1"/>
    </source>
</evidence>
<dbReference type="InterPro" id="IPR041413">
    <property type="entry name" value="MLTR_LBD"/>
</dbReference>
<dbReference type="SMART" id="SM00530">
    <property type="entry name" value="HTH_XRE"/>
    <property type="match status" value="1"/>
</dbReference>
<organism evidence="2 3">
    <name type="scientific">Clostridium chromiireducens</name>
    <dbReference type="NCBI Taxonomy" id="225345"/>
    <lineage>
        <taxon>Bacteria</taxon>
        <taxon>Bacillati</taxon>
        <taxon>Bacillota</taxon>
        <taxon>Clostridia</taxon>
        <taxon>Eubacteriales</taxon>
        <taxon>Clostridiaceae</taxon>
        <taxon>Clostridium</taxon>
    </lineage>
</organism>
<proteinExistence type="predicted"/>
<dbReference type="Proteomes" id="UP000191056">
    <property type="component" value="Unassembled WGS sequence"/>
</dbReference>
<dbReference type="InterPro" id="IPR001387">
    <property type="entry name" value="Cro/C1-type_HTH"/>
</dbReference>
<dbReference type="Gene3D" id="1.10.260.40">
    <property type="entry name" value="lambda repressor-like DNA-binding domains"/>
    <property type="match status" value="1"/>
</dbReference>
<dbReference type="GO" id="GO:0003677">
    <property type="term" value="F:DNA binding"/>
    <property type="evidence" value="ECO:0007669"/>
    <property type="project" value="InterPro"/>
</dbReference>
<dbReference type="PANTHER" id="PTHR35010">
    <property type="entry name" value="BLL4672 PROTEIN-RELATED"/>
    <property type="match status" value="1"/>
</dbReference>
<comment type="caution">
    <text evidence="2">The sequence shown here is derived from an EMBL/GenBank/DDBJ whole genome shotgun (WGS) entry which is preliminary data.</text>
</comment>
<dbReference type="EMBL" id="MZGT01000003">
    <property type="protein sequence ID" value="OPJ65883.1"/>
    <property type="molecule type" value="Genomic_DNA"/>
</dbReference>
<gene>
    <name evidence="2" type="ORF">CLCHR_02390</name>
</gene>
<dbReference type="OrthoDB" id="5346389at2"/>
<name>A0A1V4J151_9CLOT</name>
<keyword evidence="3" id="KW-1185">Reference proteome</keyword>
<protein>
    <recommendedName>
        <fullName evidence="1">HTH cro/C1-type domain-containing protein</fullName>
    </recommendedName>
</protein>
<feature type="domain" description="HTH cro/C1-type" evidence="1">
    <location>
        <begin position="12"/>
        <end position="85"/>
    </location>
</feature>
<dbReference type="Gene3D" id="3.30.450.180">
    <property type="match status" value="1"/>
</dbReference>